<evidence type="ECO:0000259" key="7">
    <source>
        <dbReference type="Pfam" id="PF11701"/>
    </source>
</evidence>
<dbReference type="Gene3D" id="1.25.40.10">
    <property type="entry name" value="Tetratricopeptide repeat domain"/>
    <property type="match status" value="1"/>
</dbReference>
<dbReference type="SUPFAM" id="SSF48371">
    <property type="entry name" value="ARM repeat"/>
    <property type="match status" value="2"/>
</dbReference>
<dbReference type="Gene3D" id="1.25.10.10">
    <property type="entry name" value="Leucine-rich Repeat Variant"/>
    <property type="match status" value="3"/>
</dbReference>
<dbReference type="InterPro" id="IPR011990">
    <property type="entry name" value="TPR-like_helical_dom_sf"/>
</dbReference>
<gene>
    <name evidence="8" type="ORF">NECAME_07153</name>
</gene>
<evidence type="ECO:0000256" key="1">
    <source>
        <dbReference type="ARBA" id="ARBA00004556"/>
    </source>
</evidence>
<name>W2TRW8_NECAM</name>
<keyword evidence="9" id="KW-1185">Reference proteome</keyword>
<comment type="subcellular location">
    <subcellularLocation>
        <location evidence="1">Cytoplasm</location>
        <location evidence="1">Perinuclear region</location>
    </subcellularLocation>
</comment>
<dbReference type="InterPro" id="IPR016024">
    <property type="entry name" value="ARM-type_fold"/>
</dbReference>
<keyword evidence="6" id="KW-0143">Chaperone</keyword>
<evidence type="ECO:0000313" key="8">
    <source>
        <dbReference type="EMBL" id="ETN83861.1"/>
    </source>
</evidence>
<evidence type="ECO:0000256" key="3">
    <source>
        <dbReference type="ARBA" id="ARBA00022490"/>
    </source>
</evidence>
<dbReference type="GO" id="GO:0048471">
    <property type="term" value="C:perinuclear region of cytoplasm"/>
    <property type="evidence" value="ECO:0007669"/>
    <property type="project" value="UniProtKB-SubCell"/>
</dbReference>
<evidence type="ECO:0000313" key="9">
    <source>
        <dbReference type="Proteomes" id="UP000053676"/>
    </source>
</evidence>
<evidence type="ECO:0000256" key="4">
    <source>
        <dbReference type="ARBA" id="ARBA00022541"/>
    </source>
</evidence>
<evidence type="ECO:0000256" key="5">
    <source>
        <dbReference type="ARBA" id="ARBA00022782"/>
    </source>
</evidence>
<dbReference type="GO" id="GO:0007517">
    <property type="term" value="P:muscle organ development"/>
    <property type="evidence" value="ECO:0007669"/>
    <property type="project" value="UniProtKB-KW"/>
</dbReference>
<protein>
    <submittedName>
        <fullName evidence="8">Tetratricopeptide repeat protein</fullName>
    </submittedName>
</protein>
<dbReference type="Pfam" id="PF11701">
    <property type="entry name" value="UNC45-central"/>
    <property type="match status" value="1"/>
</dbReference>
<feature type="domain" description="UNC-45/Cro1/She4 central" evidence="7">
    <location>
        <begin position="377"/>
        <end position="555"/>
    </location>
</feature>
<dbReference type="SUPFAM" id="SSF48452">
    <property type="entry name" value="TPR-like"/>
    <property type="match status" value="1"/>
</dbReference>
<keyword evidence="3" id="KW-0963">Cytoplasm</keyword>
<reference evidence="9" key="1">
    <citation type="journal article" date="2014" name="Nat. Genet.">
        <title>Genome of the human hookworm Necator americanus.</title>
        <authorList>
            <person name="Tang Y.T."/>
            <person name="Gao X."/>
            <person name="Rosa B.A."/>
            <person name="Abubucker S."/>
            <person name="Hallsworth-Pepin K."/>
            <person name="Martin J."/>
            <person name="Tyagi R."/>
            <person name="Heizer E."/>
            <person name="Zhang X."/>
            <person name="Bhonagiri-Palsikar V."/>
            <person name="Minx P."/>
            <person name="Warren W.C."/>
            <person name="Wang Q."/>
            <person name="Zhan B."/>
            <person name="Hotez P.J."/>
            <person name="Sternberg P.W."/>
            <person name="Dougall A."/>
            <person name="Gaze S.T."/>
            <person name="Mulvenna J."/>
            <person name="Sotillo J."/>
            <person name="Ranganathan S."/>
            <person name="Rabelo E.M."/>
            <person name="Wilson R.K."/>
            <person name="Felgner P.L."/>
            <person name="Bethony J."/>
            <person name="Hawdon J.M."/>
            <person name="Gasser R.B."/>
            <person name="Loukas A."/>
            <person name="Mitreva M."/>
        </authorList>
    </citation>
    <scope>NUCLEOTIDE SEQUENCE [LARGE SCALE GENOMIC DNA]</scope>
</reference>
<dbReference type="GO" id="GO:0051879">
    <property type="term" value="F:Hsp90 protein binding"/>
    <property type="evidence" value="ECO:0007669"/>
    <property type="project" value="TreeGrafter"/>
</dbReference>
<dbReference type="EMBL" id="KI658067">
    <property type="protein sequence ID" value="ETN83861.1"/>
    <property type="molecule type" value="Genomic_DNA"/>
</dbReference>
<dbReference type="InterPro" id="IPR024660">
    <property type="entry name" value="UCS_central_dom"/>
</dbReference>
<evidence type="ECO:0000256" key="6">
    <source>
        <dbReference type="ARBA" id="ARBA00023186"/>
    </source>
</evidence>
<dbReference type="PANTHER" id="PTHR45994:SF1">
    <property type="entry name" value="FI21225P1"/>
    <property type="match status" value="1"/>
</dbReference>
<proteinExistence type="predicted"/>
<accession>W2TRW8</accession>
<sequence length="1010" mass="113104">MVTQSQIDSAESLKDAGNDAVKRGEWTEANDYYTEALQLTCEDDKALRAALYRNRALTRLKQDDFEGAESDSTKALEYDGADVKALYRRALAREQLNIVAAAFKDAKEALRLSPKDKSISDLLQRLVVANNEKVKKATSMDNKVKDMSSLAFEGQAKDKEQKVQAFNNLLVLARETEAGAARIWNSSKGVAILLSVAENNNEPLEVSVAAIRILDEILKNHGRVRFVSRLDAIMFLDLSENFPSKQALYFLSMHDNDGLRSARYVCRLMCVRDAKEYVDAAGLIVQRIFNALVKMDRTKEVKPDPEVAEANKLWIIRVILELQEMLTDKSVTAIVREMVIDILLKNLMHMDGGIPRGWSWKFTEETGLLALLDVSSQIPEQCDYPVSHETRQHVAICLQRLDEDMVNFLPNLFISSNPLLLTFAYFQRIVFDSKRLIYKEKVDLFFNGLMARASDDSEGHKVRIKLACFLITMLQGPVDIGVNLVTNDQVTAMMLQMAASSNHLMQSVAAELIVMTVVKHERATSILKVGVPILRKLYESEDENVKVRALVGLCKCAAAGGDDASRATMKEGAPQKLAQTCKKFLLEYDKYSMDVRRFACEGLSYLSLDADVKEWIVADSLLLRALFCLAQSAGALCVFTLATIYVNLANAYEKPEVNEELVKLAQFAKHHVPEVHHKDTDDYVEKRIRCLVEEGAVAACVAISKTESHKALELLARAMLAFAEYEDLRGRIISEGGTKLCLRLAKEATGEGKIKAAHAIAKLGAKADPQIAFPGQRAYEVVKPLCELLHPDIEGRPNYDALLTLTNLASMSDSVRRRILKERAVPKIEEFWFMTDHEHLRAAAAELLLNLLFSDEFFKDTVKKGTDKLKLWVLYAAEENERLARCATAAFAILTEDVDANRRIFDEIKSWPDIFKEIAMHEDPEAQRRGLMGIANIMESDEKLCSEIVASEVFRVLVAIAKLGAKNEARKGSTEQAKRGLAAAEKFGSIKPTDREMYERANQVSTIPEE</sequence>
<dbReference type="STRING" id="51031.W2TRW8"/>
<keyword evidence="2" id="KW-0217">Developmental protein</keyword>
<dbReference type="SMART" id="SM00028">
    <property type="entry name" value="TPR"/>
    <property type="match status" value="3"/>
</dbReference>
<dbReference type="InterPro" id="IPR011989">
    <property type="entry name" value="ARM-like"/>
</dbReference>
<organism evidence="8 9">
    <name type="scientific">Necator americanus</name>
    <name type="common">Human hookworm</name>
    <dbReference type="NCBI Taxonomy" id="51031"/>
    <lineage>
        <taxon>Eukaryota</taxon>
        <taxon>Metazoa</taxon>
        <taxon>Ecdysozoa</taxon>
        <taxon>Nematoda</taxon>
        <taxon>Chromadorea</taxon>
        <taxon>Rhabditida</taxon>
        <taxon>Rhabditina</taxon>
        <taxon>Rhabditomorpha</taxon>
        <taxon>Strongyloidea</taxon>
        <taxon>Ancylostomatidae</taxon>
        <taxon>Bunostominae</taxon>
        <taxon>Necator</taxon>
    </lineage>
</organism>
<dbReference type="InterPro" id="IPR019734">
    <property type="entry name" value="TPR_rpt"/>
</dbReference>
<evidence type="ECO:0000256" key="2">
    <source>
        <dbReference type="ARBA" id="ARBA00022473"/>
    </source>
</evidence>
<dbReference type="PANTHER" id="PTHR45994">
    <property type="entry name" value="FI21225P1"/>
    <property type="match status" value="1"/>
</dbReference>
<dbReference type="KEGG" id="nai:NECAME_07153"/>
<dbReference type="OMA" id="AMHEDPE"/>
<dbReference type="Proteomes" id="UP000053676">
    <property type="component" value="Unassembled WGS sequence"/>
</dbReference>
<keyword evidence="4" id="KW-0517">Myogenesis</keyword>
<dbReference type="AlphaFoldDB" id="W2TRW8"/>
<keyword evidence="5" id="KW-0221">Differentiation</keyword>
<dbReference type="GO" id="GO:0030154">
    <property type="term" value="P:cell differentiation"/>
    <property type="evidence" value="ECO:0007669"/>
    <property type="project" value="UniProtKB-KW"/>
</dbReference>
<dbReference type="OrthoDB" id="199930at2759"/>